<feature type="region of interest" description="Disordered" evidence="1">
    <location>
        <begin position="1"/>
        <end position="30"/>
    </location>
</feature>
<reference evidence="4 5" key="1">
    <citation type="journal article" date="2019" name="Int. J. Syst. Evol. Microbiol.">
        <title>The Global Catalogue of Microorganisms (GCM) 10K type strain sequencing project: providing services to taxonomists for standard genome sequencing and annotation.</title>
        <authorList>
            <consortium name="The Broad Institute Genomics Platform"/>
            <consortium name="The Broad Institute Genome Sequencing Center for Infectious Disease"/>
            <person name="Wu L."/>
            <person name="Ma J."/>
        </authorList>
    </citation>
    <scope>NUCLEOTIDE SEQUENCE [LARGE SCALE GENOMIC DNA]</scope>
    <source>
        <strain evidence="4 5">Q85</strain>
    </source>
</reference>
<accession>A0ABD5YCT1</accession>
<sequence length="150" mass="15972">MTDNSSRNPGDAATDGGRAPDDAATDGGVATGAAQTHKNTDYLSEEVNLLKPSTAYMRDHLRIVWTGFIVWALIVFGPVTLTMLAPGVMTTTMPVLGFPWHYFLVAFGAPTGALILAAIYARQRDKLDEKYGIDHSTADSGVGNDGGQQE</sequence>
<dbReference type="RefSeq" id="WP_267664323.1">
    <property type="nucleotide sequence ID" value="NZ_JAODIX010000035.1"/>
</dbReference>
<keyword evidence="5" id="KW-1185">Reference proteome</keyword>
<dbReference type="Pfam" id="PF13937">
    <property type="entry name" value="DUF4212"/>
    <property type="match status" value="1"/>
</dbReference>
<dbReference type="InterPro" id="IPR019886">
    <property type="entry name" value="Na_symporter_ssu"/>
</dbReference>
<evidence type="ECO:0000259" key="3">
    <source>
        <dbReference type="Pfam" id="PF13937"/>
    </source>
</evidence>
<keyword evidence="2" id="KW-0472">Membrane</keyword>
<feature type="domain" description="Sodium symporter small subunit" evidence="3">
    <location>
        <begin position="54"/>
        <end position="134"/>
    </location>
</feature>
<dbReference type="EMBL" id="JBHSZZ010000035">
    <property type="protein sequence ID" value="MFC7187191.1"/>
    <property type="molecule type" value="Genomic_DNA"/>
</dbReference>
<comment type="caution">
    <text evidence="4">The sequence shown here is derived from an EMBL/GenBank/DDBJ whole genome shotgun (WGS) entry which is preliminary data.</text>
</comment>
<evidence type="ECO:0000313" key="5">
    <source>
        <dbReference type="Proteomes" id="UP001596390"/>
    </source>
</evidence>
<evidence type="ECO:0000256" key="1">
    <source>
        <dbReference type="SAM" id="MobiDB-lite"/>
    </source>
</evidence>
<evidence type="ECO:0000313" key="4">
    <source>
        <dbReference type="EMBL" id="MFC7187191.1"/>
    </source>
</evidence>
<name>A0ABD5YCT1_9EURY</name>
<keyword evidence="2" id="KW-0812">Transmembrane</keyword>
<dbReference type="Proteomes" id="UP001596390">
    <property type="component" value="Unassembled WGS sequence"/>
</dbReference>
<proteinExistence type="predicted"/>
<protein>
    <submittedName>
        <fullName evidence="4">DUF4212 domain-containing protein</fullName>
    </submittedName>
</protein>
<feature type="transmembrane region" description="Helical" evidence="2">
    <location>
        <begin position="63"/>
        <end position="88"/>
    </location>
</feature>
<keyword evidence="2" id="KW-1133">Transmembrane helix</keyword>
<gene>
    <name evidence="4" type="ORF">ACFQMK_09875</name>
</gene>
<feature type="transmembrane region" description="Helical" evidence="2">
    <location>
        <begin position="100"/>
        <end position="121"/>
    </location>
</feature>
<evidence type="ECO:0000256" key="2">
    <source>
        <dbReference type="SAM" id="Phobius"/>
    </source>
</evidence>
<organism evidence="4 5">
    <name type="scientific">Halorubrum yunnanense</name>
    <dbReference type="NCBI Taxonomy" id="1526162"/>
    <lineage>
        <taxon>Archaea</taxon>
        <taxon>Methanobacteriati</taxon>
        <taxon>Methanobacteriota</taxon>
        <taxon>Stenosarchaea group</taxon>
        <taxon>Halobacteria</taxon>
        <taxon>Halobacteriales</taxon>
        <taxon>Haloferacaceae</taxon>
        <taxon>Halorubrum</taxon>
    </lineage>
</organism>
<dbReference type="AlphaFoldDB" id="A0ABD5YCT1"/>
<dbReference type="NCBIfam" id="TIGR03647">
    <property type="entry name" value="Na_symport_sm"/>
    <property type="match status" value="1"/>
</dbReference>